<feature type="compositionally biased region" description="Basic and acidic residues" evidence="1">
    <location>
        <begin position="15"/>
        <end position="28"/>
    </location>
</feature>
<gene>
    <name evidence="2" type="ORF">CKAN_00019300</name>
</gene>
<dbReference type="SUPFAM" id="SSF51045">
    <property type="entry name" value="WW domain"/>
    <property type="match status" value="1"/>
</dbReference>
<dbReference type="AlphaFoldDB" id="A0A3S3PSL4"/>
<keyword evidence="3" id="KW-1185">Reference proteome</keyword>
<sequence>MMVKEFTFQQRGVSSRKEEDKEGKEMRHWRVMESPELSLGPSGLAGESADGFSPMLAVNHCRKRKSPWDHLKSDHPMIQSGFQLQPKKPLDWEQCLDFEEGRMYYMNRNTSKKTCYCPKDQKLDLDLNISTLSNSNEKGSDFLEDPKKPSNSNTNMVAVACFKCHLLVMLHRSSPTCPNCKYLHSFPTRQGPHPNTTTRRPMETLSLLN</sequence>
<evidence type="ECO:0000256" key="1">
    <source>
        <dbReference type="SAM" id="MobiDB-lite"/>
    </source>
</evidence>
<dbReference type="InterPro" id="IPR036020">
    <property type="entry name" value="WW_dom_sf"/>
</dbReference>
<reference evidence="2 3" key="1">
    <citation type="journal article" date="2019" name="Nat. Plants">
        <title>Stout camphor tree genome fills gaps in understanding of flowering plant genome evolution.</title>
        <authorList>
            <person name="Chaw S.M."/>
            <person name="Liu Y.C."/>
            <person name="Wu Y.W."/>
            <person name="Wang H.Y."/>
            <person name="Lin C.I."/>
            <person name="Wu C.S."/>
            <person name="Ke H.M."/>
            <person name="Chang L.Y."/>
            <person name="Hsu C.Y."/>
            <person name="Yang H.T."/>
            <person name="Sudianto E."/>
            <person name="Hsu M.H."/>
            <person name="Wu K.P."/>
            <person name="Wang L.N."/>
            <person name="Leebens-Mack J.H."/>
            <person name="Tsai I.J."/>
        </authorList>
    </citation>
    <scope>NUCLEOTIDE SEQUENCE [LARGE SCALE GENOMIC DNA]</scope>
    <source>
        <strain evidence="3">cv. Chaw 1501</strain>
        <tissue evidence="2">Young leaves</tissue>
    </source>
</reference>
<proteinExistence type="predicted"/>
<dbReference type="PANTHER" id="PTHR14791:SF39">
    <property type="entry name" value="OS12G0233100 PROTEIN"/>
    <property type="match status" value="1"/>
</dbReference>
<comment type="caution">
    <text evidence="2">The sequence shown here is derived from an EMBL/GenBank/DDBJ whole genome shotgun (WGS) entry which is preliminary data.</text>
</comment>
<dbReference type="InterPro" id="IPR051105">
    <property type="entry name" value="WWC/KIBRA_Hippo_Reg"/>
</dbReference>
<protein>
    <submittedName>
        <fullName evidence="2">WW domain-containing protein</fullName>
    </submittedName>
</protein>
<accession>A0A3S3PSL4</accession>
<evidence type="ECO:0000313" key="3">
    <source>
        <dbReference type="Proteomes" id="UP000283530"/>
    </source>
</evidence>
<feature type="region of interest" description="Disordered" evidence="1">
    <location>
        <begin position="189"/>
        <end position="209"/>
    </location>
</feature>
<organism evidence="2 3">
    <name type="scientific">Cinnamomum micranthum f. kanehirae</name>
    <dbReference type="NCBI Taxonomy" id="337451"/>
    <lineage>
        <taxon>Eukaryota</taxon>
        <taxon>Viridiplantae</taxon>
        <taxon>Streptophyta</taxon>
        <taxon>Embryophyta</taxon>
        <taxon>Tracheophyta</taxon>
        <taxon>Spermatophyta</taxon>
        <taxon>Magnoliopsida</taxon>
        <taxon>Magnoliidae</taxon>
        <taxon>Laurales</taxon>
        <taxon>Lauraceae</taxon>
        <taxon>Cinnamomum</taxon>
    </lineage>
</organism>
<name>A0A3S3PSL4_9MAGN</name>
<evidence type="ECO:0000313" key="2">
    <source>
        <dbReference type="EMBL" id="RWR72002.1"/>
    </source>
</evidence>
<feature type="region of interest" description="Disordered" evidence="1">
    <location>
        <begin position="1"/>
        <end position="28"/>
    </location>
</feature>
<dbReference type="PANTHER" id="PTHR14791">
    <property type="entry name" value="BOMB/KIRA PROTEINS"/>
    <property type="match status" value="1"/>
</dbReference>
<dbReference type="EMBL" id="QPKB01000001">
    <property type="protein sequence ID" value="RWR72002.1"/>
    <property type="molecule type" value="Genomic_DNA"/>
</dbReference>
<dbReference type="OrthoDB" id="670666at2759"/>
<dbReference type="Proteomes" id="UP000283530">
    <property type="component" value="Unassembled WGS sequence"/>
</dbReference>